<evidence type="ECO:0000256" key="1">
    <source>
        <dbReference type="ARBA" id="ARBA00008635"/>
    </source>
</evidence>
<name>A0AAU7CJX6_9BACT</name>
<protein>
    <submittedName>
        <fullName evidence="4">DinB family protein</fullName>
    </submittedName>
</protein>
<dbReference type="GO" id="GO:0046872">
    <property type="term" value="F:metal ion binding"/>
    <property type="evidence" value="ECO:0007669"/>
    <property type="project" value="UniProtKB-KW"/>
</dbReference>
<dbReference type="Gene3D" id="1.20.120.450">
    <property type="entry name" value="dinb family like domain"/>
    <property type="match status" value="1"/>
</dbReference>
<sequence>MQDDLFALFEFNRWATALLINAVRQLSPEQYGQEPVPGWSSVRDTMIHVAGATDIWFRRLHGEPVTSRPTSQELPTLDDAVRLFDKAHDAFDRLLPTLTPERLTAILAYRNLAGNDFQLPVWAVLRHVVNHATYHRGQIASKLKRLGVDCPDTDFAFWANEKTQAIGTSR</sequence>
<keyword evidence="2 3" id="KW-0479">Metal-binding</keyword>
<dbReference type="InterPro" id="IPR007837">
    <property type="entry name" value="DinB"/>
</dbReference>
<feature type="binding site" evidence="3">
    <location>
        <position position="135"/>
    </location>
    <ligand>
        <name>a divalent metal cation</name>
        <dbReference type="ChEBI" id="CHEBI:60240"/>
    </ligand>
</feature>
<dbReference type="RefSeq" id="WP_406698124.1">
    <property type="nucleotide sequence ID" value="NZ_CP155447.1"/>
</dbReference>
<comment type="similarity">
    <text evidence="1">Belongs to the DinB family.</text>
</comment>
<reference evidence="4" key="1">
    <citation type="submission" date="2024-05" db="EMBL/GenBank/DDBJ databases">
        <title>Planctomycetes of the genus Singulisphaera possess chitinolytic capabilities.</title>
        <authorList>
            <person name="Ivanova A."/>
        </authorList>
    </citation>
    <scope>NUCLEOTIDE SEQUENCE</scope>
    <source>
        <strain evidence="4">Ch08T</strain>
    </source>
</reference>
<dbReference type="SUPFAM" id="SSF109854">
    <property type="entry name" value="DinB/YfiT-like putative metalloenzymes"/>
    <property type="match status" value="1"/>
</dbReference>
<dbReference type="PANTHER" id="PTHR37302">
    <property type="entry name" value="SLR1116 PROTEIN"/>
    <property type="match status" value="1"/>
</dbReference>
<gene>
    <name evidence="4" type="ORF">V5E97_04630</name>
</gene>
<dbReference type="PANTHER" id="PTHR37302:SF1">
    <property type="entry name" value="PROTEIN DINB"/>
    <property type="match status" value="1"/>
</dbReference>
<feature type="binding site" evidence="3">
    <location>
        <position position="48"/>
    </location>
    <ligand>
        <name>a divalent metal cation</name>
        <dbReference type="ChEBI" id="CHEBI:60240"/>
    </ligand>
</feature>
<evidence type="ECO:0000256" key="2">
    <source>
        <dbReference type="ARBA" id="ARBA00022723"/>
    </source>
</evidence>
<feature type="binding site" evidence="3">
    <location>
        <position position="131"/>
    </location>
    <ligand>
        <name>a divalent metal cation</name>
        <dbReference type="ChEBI" id="CHEBI:60240"/>
    </ligand>
</feature>
<dbReference type="AlphaFoldDB" id="A0AAU7CJX6"/>
<evidence type="ECO:0000313" key="4">
    <source>
        <dbReference type="EMBL" id="XBH05308.1"/>
    </source>
</evidence>
<organism evidence="4">
    <name type="scientific">Singulisphaera sp. Ch08</name>
    <dbReference type="NCBI Taxonomy" id="3120278"/>
    <lineage>
        <taxon>Bacteria</taxon>
        <taxon>Pseudomonadati</taxon>
        <taxon>Planctomycetota</taxon>
        <taxon>Planctomycetia</taxon>
        <taxon>Isosphaerales</taxon>
        <taxon>Isosphaeraceae</taxon>
        <taxon>Singulisphaera</taxon>
    </lineage>
</organism>
<accession>A0AAU7CJX6</accession>
<dbReference type="EMBL" id="CP155447">
    <property type="protein sequence ID" value="XBH05308.1"/>
    <property type="molecule type" value="Genomic_DNA"/>
</dbReference>
<evidence type="ECO:0000256" key="3">
    <source>
        <dbReference type="PIRSR" id="PIRSR607837-1"/>
    </source>
</evidence>
<dbReference type="Pfam" id="PF05163">
    <property type="entry name" value="DinB"/>
    <property type="match status" value="1"/>
</dbReference>
<dbReference type="InterPro" id="IPR034660">
    <property type="entry name" value="DinB/YfiT-like"/>
</dbReference>
<proteinExistence type="inferred from homology"/>